<sequence>MVKWSANDEALPQGEQNIPSHLDSISKQKETQDFNLQLRFLSGVPKARFSITAKRSIYLDLNPESQGEVSISPKPKSPLQLSTREDMCWAEINSAGIVQSTAISAQNIGWEVNPMLDNNREKYTRQ</sequence>
<evidence type="ECO:0000256" key="1">
    <source>
        <dbReference type="SAM" id="MobiDB-lite"/>
    </source>
</evidence>
<protein>
    <submittedName>
        <fullName evidence="2">Uncharacterized protein</fullName>
    </submittedName>
</protein>
<organism evidence="2">
    <name type="scientific">Trichophyton rubrum CBS 288.86</name>
    <dbReference type="NCBI Taxonomy" id="1215330"/>
    <lineage>
        <taxon>Eukaryota</taxon>
        <taxon>Fungi</taxon>
        <taxon>Dikarya</taxon>
        <taxon>Ascomycota</taxon>
        <taxon>Pezizomycotina</taxon>
        <taxon>Eurotiomycetes</taxon>
        <taxon>Eurotiomycetidae</taxon>
        <taxon>Onygenales</taxon>
        <taxon>Arthrodermataceae</taxon>
        <taxon>Trichophyton</taxon>
    </lineage>
</organism>
<dbReference type="Proteomes" id="UP000023758">
    <property type="component" value="Unassembled WGS sequence"/>
</dbReference>
<feature type="region of interest" description="Disordered" evidence="1">
    <location>
        <begin position="1"/>
        <end position="26"/>
    </location>
</feature>
<gene>
    <name evidence="2" type="ORF">H103_07457</name>
</gene>
<evidence type="ECO:0000313" key="2">
    <source>
        <dbReference type="EMBL" id="EZF48885.1"/>
    </source>
</evidence>
<proteinExistence type="predicted"/>
<dbReference type="HOGENOM" id="CLU_1983173_0_0_1"/>
<accession>A0A022VS34</accession>
<dbReference type="EMBL" id="KK207915">
    <property type="protein sequence ID" value="EZF48885.1"/>
    <property type="molecule type" value="Genomic_DNA"/>
</dbReference>
<feature type="compositionally biased region" description="Polar residues" evidence="1">
    <location>
        <begin position="14"/>
        <end position="23"/>
    </location>
</feature>
<reference evidence="2" key="1">
    <citation type="submission" date="2014-02" db="EMBL/GenBank/DDBJ databases">
        <title>The Genome Sequence of Trichophyton rubrum (morphotype fischeri) CBS 288.86.</title>
        <authorList>
            <consortium name="The Broad Institute Genomics Platform"/>
            <person name="Cuomo C.A."/>
            <person name="White T.C."/>
            <person name="Graser Y."/>
            <person name="Martinez-Rossi N."/>
            <person name="Heitman J."/>
            <person name="Young S.K."/>
            <person name="Zeng Q."/>
            <person name="Gargeya S."/>
            <person name="Abouelleil A."/>
            <person name="Alvarado L."/>
            <person name="Chapman S.B."/>
            <person name="Gainer-Dewar J."/>
            <person name="Goldberg J."/>
            <person name="Griggs A."/>
            <person name="Gujja S."/>
            <person name="Hansen M."/>
            <person name="Howarth C."/>
            <person name="Imamovic A."/>
            <person name="Larimer J."/>
            <person name="Martinez D."/>
            <person name="Murphy C."/>
            <person name="Pearson M.D."/>
            <person name="Persinoti G."/>
            <person name="Poon T."/>
            <person name="Priest M."/>
            <person name="Roberts A.D."/>
            <person name="Saif S."/>
            <person name="Shea T.D."/>
            <person name="Sykes S.N."/>
            <person name="Wortman J."/>
            <person name="Nusbaum C."/>
            <person name="Birren B."/>
        </authorList>
    </citation>
    <scope>NUCLEOTIDE SEQUENCE [LARGE SCALE GENOMIC DNA]</scope>
    <source>
        <strain evidence="2">CBS 288.86</strain>
    </source>
</reference>
<name>A0A022VS34_TRIRU</name>
<dbReference type="AlphaFoldDB" id="A0A022VS34"/>